<sequence>MRVLLQQCLEGFPPLCGKSDASQLPCLLRVSI</sequence>
<organism evidence="1">
    <name type="scientific">Arundo donax</name>
    <name type="common">Giant reed</name>
    <name type="synonym">Donax arundinaceus</name>
    <dbReference type="NCBI Taxonomy" id="35708"/>
    <lineage>
        <taxon>Eukaryota</taxon>
        <taxon>Viridiplantae</taxon>
        <taxon>Streptophyta</taxon>
        <taxon>Embryophyta</taxon>
        <taxon>Tracheophyta</taxon>
        <taxon>Spermatophyta</taxon>
        <taxon>Magnoliopsida</taxon>
        <taxon>Liliopsida</taxon>
        <taxon>Poales</taxon>
        <taxon>Poaceae</taxon>
        <taxon>PACMAD clade</taxon>
        <taxon>Arundinoideae</taxon>
        <taxon>Arundineae</taxon>
        <taxon>Arundo</taxon>
    </lineage>
</organism>
<dbReference type="AlphaFoldDB" id="A0A0A8XNQ2"/>
<evidence type="ECO:0000313" key="1">
    <source>
        <dbReference type="EMBL" id="JAD15164.1"/>
    </source>
</evidence>
<accession>A0A0A8XNQ2</accession>
<protein>
    <submittedName>
        <fullName evidence="1">Uncharacterized protein</fullName>
    </submittedName>
</protein>
<proteinExistence type="predicted"/>
<dbReference type="EMBL" id="GBRH01282731">
    <property type="protein sequence ID" value="JAD15164.1"/>
    <property type="molecule type" value="Transcribed_RNA"/>
</dbReference>
<name>A0A0A8XNQ2_ARUDO</name>
<reference evidence="1" key="1">
    <citation type="submission" date="2014-09" db="EMBL/GenBank/DDBJ databases">
        <authorList>
            <person name="Magalhaes I.L.F."/>
            <person name="Oliveira U."/>
            <person name="Santos F.R."/>
            <person name="Vidigal T.H.D.A."/>
            <person name="Brescovit A.D."/>
            <person name="Santos A.J."/>
        </authorList>
    </citation>
    <scope>NUCLEOTIDE SEQUENCE</scope>
    <source>
        <tissue evidence="1">Shoot tissue taken approximately 20 cm above the soil surface</tissue>
    </source>
</reference>
<reference evidence="1" key="2">
    <citation type="journal article" date="2015" name="Data Brief">
        <title>Shoot transcriptome of the giant reed, Arundo donax.</title>
        <authorList>
            <person name="Barrero R.A."/>
            <person name="Guerrero F.D."/>
            <person name="Moolhuijzen P."/>
            <person name="Goolsby J.A."/>
            <person name="Tidwell J."/>
            <person name="Bellgard S.E."/>
            <person name="Bellgard M.I."/>
        </authorList>
    </citation>
    <scope>NUCLEOTIDE SEQUENCE</scope>
    <source>
        <tissue evidence="1">Shoot tissue taken approximately 20 cm above the soil surface</tissue>
    </source>
</reference>